<dbReference type="InterPro" id="IPR000719">
    <property type="entry name" value="Prot_kinase_dom"/>
</dbReference>
<name>A0A413RMQ9_9CELL</name>
<evidence type="ECO:0000256" key="7">
    <source>
        <dbReference type="PROSITE-ProRule" id="PRU10141"/>
    </source>
</evidence>
<dbReference type="Proteomes" id="UP000283374">
    <property type="component" value="Unassembled WGS sequence"/>
</dbReference>
<proteinExistence type="predicted"/>
<dbReference type="EMBL" id="QWKP01000173">
    <property type="protein sequence ID" value="RHA42323.1"/>
    <property type="molecule type" value="Genomic_DNA"/>
</dbReference>
<feature type="domain" description="Protein kinase" evidence="9">
    <location>
        <begin position="23"/>
        <end position="282"/>
    </location>
</feature>
<protein>
    <recommendedName>
        <fullName evidence="1">non-specific serine/threonine protein kinase</fullName>
        <ecNumber evidence="1">2.7.11.1</ecNumber>
    </recommendedName>
</protein>
<dbReference type="InterPro" id="IPR011009">
    <property type="entry name" value="Kinase-like_dom_sf"/>
</dbReference>
<evidence type="ECO:0000256" key="4">
    <source>
        <dbReference type="ARBA" id="ARBA00022741"/>
    </source>
</evidence>
<keyword evidence="2 10" id="KW-0723">Serine/threonine-protein kinase</keyword>
<dbReference type="GO" id="GO:0004674">
    <property type="term" value="F:protein serine/threonine kinase activity"/>
    <property type="evidence" value="ECO:0007669"/>
    <property type="project" value="UniProtKB-KW"/>
</dbReference>
<dbReference type="EC" id="2.7.11.1" evidence="1"/>
<evidence type="ECO:0000256" key="2">
    <source>
        <dbReference type="ARBA" id="ARBA00022527"/>
    </source>
</evidence>
<feature type="compositionally biased region" description="Polar residues" evidence="8">
    <location>
        <begin position="365"/>
        <end position="375"/>
    </location>
</feature>
<dbReference type="GO" id="GO:0005524">
    <property type="term" value="F:ATP binding"/>
    <property type="evidence" value="ECO:0007669"/>
    <property type="project" value="UniProtKB-UniRule"/>
</dbReference>
<evidence type="ECO:0000256" key="6">
    <source>
        <dbReference type="ARBA" id="ARBA00022840"/>
    </source>
</evidence>
<evidence type="ECO:0000313" key="10">
    <source>
        <dbReference type="EMBL" id="RHA42323.1"/>
    </source>
</evidence>
<gene>
    <name evidence="10" type="ORF">D1825_07460</name>
</gene>
<reference evidence="10 11" key="1">
    <citation type="submission" date="2018-08" db="EMBL/GenBank/DDBJ databases">
        <title>Cellulomonas rhizosphaerae sp. nov., a novel actinomycete isolated from soil.</title>
        <authorList>
            <person name="Tian Y."/>
        </authorList>
    </citation>
    <scope>NUCLEOTIDE SEQUENCE [LARGE SCALE GENOMIC DNA]</scope>
    <source>
        <strain evidence="10 11">NEAU-TCZ24</strain>
    </source>
</reference>
<keyword evidence="5 10" id="KW-0418">Kinase</keyword>
<dbReference type="RefSeq" id="WP_118766809.1">
    <property type="nucleotide sequence ID" value="NZ_QWKP01000173.1"/>
</dbReference>
<dbReference type="Gene3D" id="1.10.510.10">
    <property type="entry name" value="Transferase(Phosphotransferase) domain 1"/>
    <property type="match status" value="1"/>
</dbReference>
<dbReference type="PANTHER" id="PTHR43289">
    <property type="entry name" value="MITOGEN-ACTIVATED PROTEIN KINASE KINASE KINASE 20-RELATED"/>
    <property type="match status" value="1"/>
</dbReference>
<dbReference type="PROSITE" id="PS50011">
    <property type="entry name" value="PROTEIN_KINASE_DOM"/>
    <property type="match status" value="1"/>
</dbReference>
<evidence type="ECO:0000256" key="3">
    <source>
        <dbReference type="ARBA" id="ARBA00022679"/>
    </source>
</evidence>
<keyword evidence="6 7" id="KW-0067">ATP-binding</keyword>
<dbReference type="SMART" id="SM00220">
    <property type="entry name" value="S_TKc"/>
    <property type="match status" value="1"/>
</dbReference>
<keyword evidence="11" id="KW-1185">Reference proteome</keyword>
<dbReference type="InterPro" id="IPR017441">
    <property type="entry name" value="Protein_kinase_ATP_BS"/>
</dbReference>
<keyword evidence="3" id="KW-0808">Transferase</keyword>
<dbReference type="PROSITE" id="PS00108">
    <property type="entry name" value="PROTEIN_KINASE_ST"/>
    <property type="match status" value="1"/>
</dbReference>
<dbReference type="Pfam" id="PF00069">
    <property type="entry name" value="Pkinase"/>
    <property type="match status" value="1"/>
</dbReference>
<organism evidence="10 11">
    <name type="scientific">Cellulomonas rhizosphaerae</name>
    <dbReference type="NCBI Taxonomy" id="2293719"/>
    <lineage>
        <taxon>Bacteria</taxon>
        <taxon>Bacillati</taxon>
        <taxon>Actinomycetota</taxon>
        <taxon>Actinomycetes</taxon>
        <taxon>Micrococcales</taxon>
        <taxon>Cellulomonadaceae</taxon>
        <taxon>Cellulomonas</taxon>
    </lineage>
</organism>
<dbReference type="OrthoDB" id="9762169at2"/>
<evidence type="ECO:0000256" key="8">
    <source>
        <dbReference type="SAM" id="MobiDB-lite"/>
    </source>
</evidence>
<sequence>MSAAAINVSTAPVGDARVLAGRYRLDGVLGRGGMATVHRAHDLVLERDVAIKLFPSVADDADLLLRHSAEVRVLATLSHPGLVALYDAGSVRDGDGGQEVYIVMELVDGPTLAEHRGTEPMSAAAVSDIGRQIAEALADVHEQQIVHRDIKPGNILTTADGPELVVKVADFGIARIADDTRLTMTGTMLGTVHYLSPEQVTGGPLGPPTDIYSLGLVLIECLSGRAVFTGTFAESAAARLTSLPTIPEGLAPGLARLLSQMTARDPEERPTAADVAAELDRLGTDAPPAADTELLSLPQTRVAPAVREGRSAARPRPGHRSWVLAGCATLLLVGGTVAALQVGGDDPSPRPTPSYPVVQGDLGSALTTLQRSVTP</sequence>
<dbReference type="SUPFAM" id="SSF56112">
    <property type="entry name" value="Protein kinase-like (PK-like)"/>
    <property type="match status" value="1"/>
</dbReference>
<dbReference type="PROSITE" id="PS00107">
    <property type="entry name" value="PROTEIN_KINASE_ATP"/>
    <property type="match status" value="1"/>
</dbReference>
<evidence type="ECO:0000256" key="5">
    <source>
        <dbReference type="ARBA" id="ARBA00022777"/>
    </source>
</evidence>
<keyword evidence="4 7" id="KW-0547">Nucleotide-binding</keyword>
<feature type="binding site" evidence="7">
    <location>
        <position position="52"/>
    </location>
    <ligand>
        <name>ATP</name>
        <dbReference type="ChEBI" id="CHEBI:30616"/>
    </ligand>
</feature>
<feature type="region of interest" description="Disordered" evidence="8">
    <location>
        <begin position="343"/>
        <end position="375"/>
    </location>
</feature>
<dbReference type="Gene3D" id="3.30.200.20">
    <property type="entry name" value="Phosphorylase Kinase, domain 1"/>
    <property type="match status" value="1"/>
</dbReference>
<evidence type="ECO:0000259" key="9">
    <source>
        <dbReference type="PROSITE" id="PS50011"/>
    </source>
</evidence>
<dbReference type="CDD" id="cd14014">
    <property type="entry name" value="STKc_PknB_like"/>
    <property type="match status" value="1"/>
</dbReference>
<dbReference type="AlphaFoldDB" id="A0A413RMQ9"/>
<evidence type="ECO:0000256" key="1">
    <source>
        <dbReference type="ARBA" id="ARBA00012513"/>
    </source>
</evidence>
<dbReference type="PANTHER" id="PTHR43289:SF6">
    <property type="entry name" value="SERINE_THREONINE-PROTEIN KINASE NEKL-3"/>
    <property type="match status" value="1"/>
</dbReference>
<dbReference type="InterPro" id="IPR008271">
    <property type="entry name" value="Ser/Thr_kinase_AS"/>
</dbReference>
<accession>A0A413RMQ9</accession>
<evidence type="ECO:0000313" key="11">
    <source>
        <dbReference type="Proteomes" id="UP000283374"/>
    </source>
</evidence>
<comment type="caution">
    <text evidence="10">The sequence shown here is derived from an EMBL/GenBank/DDBJ whole genome shotgun (WGS) entry which is preliminary data.</text>
</comment>